<reference evidence="10 11" key="1">
    <citation type="submission" date="2020-10" db="EMBL/GenBank/DDBJ databases">
        <title>Nocardioides sp. isolated from sludge.</title>
        <authorList>
            <person name="Zhang X."/>
        </authorList>
    </citation>
    <scope>NUCLEOTIDE SEQUENCE [LARGE SCALE GENOMIC DNA]</scope>
    <source>
        <strain evidence="10 11">Y6</strain>
    </source>
</reference>
<feature type="compositionally biased region" description="Acidic residues" evidence="8">
    <location>
        <begin position="416"/>
        <end position="432"/>
    </location>
</feature>
<feature type="transmembrane region" description="Helical" evidence="9">
    <location>
        <begin position="105"/>
        <end position="123"/>
    </location>
</feature>
<dbReference type="EMBL" id="JADCSA010000003">
    <property type="protein sequence ID" value="MBE7323941.1"/>
    <property type="molecule type" value="Genomic_DNA"/>
</dbReference>
<evidence type="ECO:0000256" key="7">
    <source>
        <dbReference type="ARBA" id="ARBA00023136"/>
    </source>
</evidence>
<keyword evidence="6 9" id="KW-1133">Transmembrane helix</keyword>
<feature type="region of interest" description="Disordered" evidence="8">
    <location>
        <begin position="1"/>
        <end position="24"/>
    </location>
</feature>
<accession>A0ABR9RQV5</accession>
<feature type="transmembrane region" description="Helical" evidence="9">
    <location>
        <begin position="376"/>
        <end position="406"/>
    </location>
</feature>
<evidence type="ECO:0000256" key="3">
    <source>
        <dbReference type="ARBA" id="ARBA00022448"/>
    </source>
</evidence>
<gene>
    <name evidence="10" type="ORF">IEQ44_04665</name>
</gene>
<feature type="transmembrane region" description="Helical" evidence="9">
    <location>
        <begin position="305"/>
        <end position="335"/>
    </location>
</feature>
<evidence type="ECO:0000256" key="8">
    <source>
        <dbReference type="SAM" id="MobiDB-lite"/>
    </source>
</evidence>
<name>A0ABR9RQV5_9ACTN</name>
<dbReference type="RefSeq" id="WP_193637249.1">
    <property type="nucleotide sequence ID" value="NZ_JADCSA010000003.1"/>
</dbReference>
<feature type="region of interest" description="Disordered" evidence="8">
    <location>
        <begin position="416"/>
        <end position="450"/>
    </location>
</feature>
<feature type="transmembrane region" description="Helical" evidence="9">
    <location>
        <begin position="77"/>
        <end position="99"/>
    </location>
</feature>
<evidence type="ECO:0000256" key="2">
    <source>
        <dbReference type="ARBA" id="ARBA00009773"/>
    </source>
</evidence>
<feature type="compositionally biased region" description="Basic and acidic residues" evidence="8">
    <location>
        <begin position="1"/>
        <end position="10"/>
    </location>
</feature>
<keyword evidence="3" id="KW-0813">Transport</keyword>
<dbReference type="Proteomes" id="UP000756387">
    <property type="component" value="Unassembled WGS sequence"/>
</dbReference>
<keyword evidence="5 9" id="KW-0812">Transmembrane</keyword>
<feature type="transmembrane region" description="Helical" evidence="9">
    <location>
        <begin position="135"/>
        <end position="156"/>
    </location>
</feature>
<dbReference type="PANTHER" id="PTHR21716:SF53">
    <property type="entry name" value="PERMEASE PERM-RELATED"/>
    <property type="match status" value="1"/>
</dbReference>
<comment type="subcellular location">
    <subcellularLocation>
        <location evidence="1">Cell membrane</location>
        <topology evidence="1">Multi-pass membrane protein</topology>
    </subcellularLocation>
</comment>
<comment type="similarity">
    <text evidence="2">Belongs to the autoinducer-2 exporter (AI-2E) (TC 2.A.86) family.</text>
</comment>
<evidence type="ECO:0000256" key="6">
    <source>
        <dbReference type="ARBA" id="ARBA00022989"/>
    </source>
</evidence>
<dbReference type="InterPro" id="IPR002549">
    <property type="entry name" value="AI-2E-like"/>
</dbReference>
<evidence type="ECO:0000313" key="10">
    <source>
        <dbReference type="EMBL" id="MBE7323941.1"/>
    </source>
</evidence>
<dbReference type="Pfam" id="PF01594">
    <property type="entry name" value="AI-2E_transport"/>
    <property type="match status" value="1"/>
</dbReference>
<comment type="caution">
    <text evidence="10">The sequence shown here is derived from an EMBL/GenBank/DDBJ whole genome shotgun (WGS) entry which is preliminary data.</text>
</comment>
<feature type="transmembrane region" description="Helical" evidence="9">
    <location>
        <begin position="216"/>
        <end position="241"/>
    </location>
</feature>
<keyword evidence="11" id="KW-1185">Reference proteome</keyword>
<dbReference type="PANTHER" id="PTHR21716">
    <property type="entry name" value="TRANSMEMBRANE PROTEIN"/>
    <property type="match status" value="1"/>
</dbReference>
<evidence type="ECO:0000256" key="9">
    <source>
        <dbReference type="SAM" id="Phobius"/>
    </source>
</evidence>
<proteinExistence type="inferred from homology"/>
<keyword evidence="7 9" id="KW-0472">Membrane</keyword>
<feature type="transmembrane region" description="Helical" evidence="9">
    <location>
        <begin position="342"/>
        <end position="364"/>
    </location>
</feature>
<keyword evidence="4" id="KW-1003">Cell membrane</keyword>
<evidence type="ECO:0000313" key="11">
    <source>
        <dbReference type="Proteomes" id="UP000756387"/>
    </source>
</evidence>
<protein>
    <submittedName>
        <fullName evidence="10">AI-2E family transporter</fullName>
    </submittedName>
</protein>
<evidence type="ECO:0000256" key="1">
    <source>
        <dbReference type="ARBA" id="ARBA00004651"/>
    </source>
</evidence>
<evidence type="ECO:0000256" key="4">
    <source>
        <dbReference type="ARBA" id="ARBA00022475"/>
    </source>
</evidence>
<evidence type="ECO:0000256" key="5">
    <source>
        <dbReference type="ARBA" id="ARBA00022692"/>
    </source>
</evidence>
<feature type="transmembrane region" description="Helical" evidence="9">
    <location>
        <begin position="277"/>
        <end position="299"/>
    </location>
</feature>
<sequence length="450" mass="47930">MSRDQGRRATGEQTTPSSAEDRAGDRLADRLTQQFAQQWALLRAERRAERRAETPVPPVTSGTSNFSRAQVPWGLDLAAAWSWRFLVIAAAGYVVLWLLGKFAVVAFPLAIALLLAALLSPAVRAARRVGVPRSLAAVLTVTATVSAVAALLTFAGQQVANGATDLADQVVKGLGKIRVWLRDGPLNASESQINDYIEQVQDAITEWSRNGAVDQAAGIGSAIGHITAGFFIVLFAMYFFLADGERIWSWTVRLTPRAARRHVDSSGRVAWVSLTQFVRATVVVAAVDALGIMLVAWWLDVPFVLAIGVLVFLGAFVPMVGATVAGGVAVLVALVDQGPLTALFMLLGVIVVQQIEGNLLQPFLMGRFVAVHPLGVIVAIACGLLVAGVGGALIAVPLVAAVNAVVLHLTDRSDPEEIALTDAEEDLMEPDEPQERTDPTTTPETDEEAR</sequence>
<organism evidence="10 11">
    <name type="scientific">Nocardioides malaquae</name>
    <dbReference type="NCBI Taxonomy" id="2773426"/>
    <lineage>
        <taxon>Bacteria</taxon>
        <taxon>Bacillati</taxon>
        <taxon>Actinomycetota</taxon>
        <taxon>Actinomycetes</taxon>
        <taxon>Propionibacteriales</taxon>
        <taxon>Nocardioidaceae</taxon>
        <taxon>Nocardioides</taxon>
    </lineage>
</organism>